<organism evidence="1 2">
    <name type="scientific">Hibiscus sabdariffa</name>
    <name type="common">roselle</name>
    <dbReference type="NCBI Taxonomy" id="183260"/>
    <lineage>
        <taxon>Eukaryota</taxon>
        <taxon>Viridiplantae</taxon>
        <taxon>Streptophyta</taxon>
        <taxon>Embryophyta</taxon>
        <taxon>Tracheophyta</taxon>
        <taxon>Spermatophyta</taxon>
        <taxon>Magnoliopsida</taxon>
        <taxon>eudicotyledons</taxon>
        <taxon>Gunneridae</taxon>
        <taxon>Pentapetalae</taxon>
        <taxon>rosids</taxon>
        <taxon>malvids</taxon>
        <taxon>Malvales</taxon>
        <taxon>Malvaceae</taxon>
        <taxon>Malvoideae</taxon>
        <taxon>Hibiscus</taxon>
    </lineage>
</organism>
<dbReference type="EMBL" id="JBBPBN010000019">
    <property type="protein sequence ID" value="KAK9018181.1"/>
    <property type="molecule type" value="Genomic_DNA"/>
</dbReference>
<comment type="caution">
    <text evidence="1">The sequence shown here is derived from an EMBL/GenBank/DDBJ whole genome shotgun (WGS) entry which is preliminary data.</text>
</comment>
<proteinExistence type="predicted"/>
<dbReference type="Proteomes" id="UP001396334">
    <property type="component" value="Unassembled WGS sequence"/>
</dbReference>
<evidence type="ECO:0000313" key="2">
    <source>
        <dbReference type="Proteomes" id="UP001396334"/>
    </source>
</evidence>
<keyword evidence="2" id="KW-1185">Reference proteome</keyword>
<reference evidence="1 2" key="1">
    <citation type="journal article" date="2024" name="G3 (Bethesda)">
        <title>Genome assembly of Hibiscus sabdariffa L. provides insights into metabolisms of medicinal natural products.</title>
        <authorList>
            <person name="Kim T."/>
        </authorList>
    </citation>
    <scope>NUCLEOTIDE SEQUENCE [LARGE SCALE GENOMIC DNA]</scope>
    <source>
        <strain evidence="1">TK-2024</strain>
        <tissue evidence="1">Old leaves</tissue>
    </source>
</reference>
<gene>
    <name evidence="1" type="ORF">V6N11_001160</name>
</gene>
<name>A0ABR2RYY5_9ROSI</name>
<accession>A0ABR2RYY5</accession>
<sequence>MEEIVEFLGEFCRDKVDGVSKGTDFTFNPGLQRVLLVVCRNPGFTFNPEMKLPSTFASTFCFVSMKLPENAHKQAFKKKETLAPEVMEKTITVLAAKPVMISLIPCPVILLLNGMGGLDFQNK</sequence>
<evidence type="ECO:0000313" key="1">
    <source>
        <dbReference type="EMBL" id="KAK9018181.1"/>
    </source>
</evidence>
<protein>
    <submittedName>
        <fullName evidence="1">Uncharacterized protein</fullName>
    </submittedName>
</protein>